<dbReference type="Proteomes" id="UP000237347">
    <property type="component" value="Unassembled WGS sequence"/>
</dbReference>
<dbReference type="Pfam" id="PF00067">
    <property type="entry name" value="p450"/>
    <property type="match status" value="1"/>
</dbReference>
<dbReference type="SUPFAM" id="SSF48264">
    <property type="entry name" value="Cytochrome P450"/>
    <property type="match status" value="1"/>
</dbReference>
<organism evidence="8 9">
    <name type="scientific">Quercus suber</name>
    <name type="common">Cork oak</name>
    <dbReference type="NCBI Taxonomy" id="58331"/>
    <lineage>
        <taxon>Eukaryota</taxon>
        <taxon>Viridiplantae</taxon>
        <taxon>Streptophyta</taxon>
        <taxon>Embryophyta</taxon>
        <taxon>Tracheophyta</taxon>
        <taxon>Spermatophyta</taxon>
        <taxon>Magnoliopsida</taxon>
        <taxon>eudicotyledons</taxon>
        <taxon>Gunneridae</taxon>
        <taxon>Pentapetalae</taxon>
        <taxon>rosids</taxon>
        <taxon>fabids</taxon>
        <taxon>Fagales</taxon>
        <taxon>Fagaceae</taxon>
        <taxon>Quercus</taxon>
    </lineage>
</organism>
<comment type="caution">
    <text evidence="8">The sequence shown here is derived from an EMBL/GenBank/DDBJ whole genome shotgun (WGS) entry which is preliminary data.</text>
</comment>
<dbReference type="PANTHER" id="PTHR24296">
    <property type="entry name" value="CYTOCHROME P450"/>
    <property type="match status" value="1"/>
</dbReference>
<dbReference type="InterPro" id="IPR001128">
    <property type="entry name" value="Cyt_P450"/>
</dbReference>
<comment type="similarity">
    <text evidence="2">Belongs to the cytochrome P450 family.</text>
</comment>
<keyword evidence="9" id="KW-1185">Reference proteome</keyword>
<evidence type="ECO:0000313" key="9">
    <source>
        <dbReference type="Proteomes" id="UP000237347"/>
    </source>
</evidence>
<dbReference type="GO" id="GO:0005506">
    <property type="term" value="F:iron ion binding"/>
    <property type="evidence" value="ECO:0007669"/>
    <property type="project" value="InterPro"/>
</dbReference>
<evidence type="ECO:0000256" key="1">
    <source>
        <dbReference type="ARBA" id="ARBA00001971"/>
    </source>
</evidence>
<keyword evidence="4" id="KW-0479">Metal-binding</keyword>
<evidence type="ECO:0000256" key="5">
    <source>
        <dbReference type="ARBA" id="ARBA00023002"/>
    </source>
</evidence>
<gene>
    <name evidence="8" type="primary">CYP704C1_6</name>
    <name evidence="8" type="ORF">CFP56_043655</name>
</gene>
<dbReference type="Gene3D" id="1.10.630.10">
    <property type="entry name" value="Cytochrome P450"/>
    <property type="match status" value="2"/>
</dbReference>
<proteinExistence type="inferred from homology"/>
<evidence type="ECO:0000256" key="7">
    <source>
        <dbReference type="ARBA" id="ARBA00023033"/>
    </source>
</evidence>
<evidence type="ECO:0000256" key="6">
    <source>
        <dbReference type="ARBA" id="ARBA00023004"/>
    </source>
</evidence>
<sequence>MCASSEEYNNFGKAFDDSSALIFWRYVDIFWQMKRFLNIGSEAALKKNIEVVDSFVYKLIHIEVQRMHDSENDSAMKKEDILSRHPSLQDKIAQEVKEATKMSEIDNFAEFAASMNEETLGKMQYLHAAITETIRLYPPLPVGGPRICLGKEFAYRQMKIFSTVLLGCHVFKLSDDKKAVDYRTMLNLHIDGGLHVRVFWRHGS</sequence>
<dbReference type="InterPro" id="IPR036396">
    <property type="entry name" value="Cyt_P450_sf"/>
</dbReference>
<protein>
    <submittedName>
        <fullName evidence="8">Cytochrome p450 704c1</fullName>
    </submittedName>
</protein>
<dbReference type="GO" id="GO:0020037">
    <property type="term" value="F:heme binding"/>
    <property type="evidence" value="ECO:0007669"/>
    <property type="project" value="InterPro"/>
</dbReference>
<dbReference type="GO" id="GO:0004497">
    <property type="term" value="F:monooxygenase activity"/>
    <property type="evidence" value="ECO:0007669"/>
    <property type="project" value="UniProtKB-KW"/>
</dbReference>
<evidence type="ECO:0000313" key="8">
    <source>
        <dbReference type="EMBL" id="KAK7850794.1"/>
    </source>
</evidence>
<evidence type="ECO:0000256" key="2">
    <source>
        <dbReference type="ARBA" id="ARBA00010617"/>
    </source>
</evidence>
<keyword evidence="3" id="KW-0349">Heme</keyword>
<keyword evidence="6" id="KW-0408">Iron</keyword>
<evidence type="ECO:0000256" key="4">
    <source>
        <dbReference type="ARBA" id="ARBA00022723"/>
    </source>
</evidence>
<keyword evidence="7" id="KW-0503">Monooxygenase</keyword>
<reference evidence="8 9" key="1">
    <citation type="journal article" date="2018" name="Sci. Data">
        <title>The draft genome sequence of cork oak.</title>
        <authorList>
            <person name="Ramos A.M."/>
            <person name="Usie A."/>
            <person name="Barbosa P."/>
            <person name="Barros P.M."/>
            <person name="Capote T."/>
            <person name="Chaves I."/>
            <person name="Simoes F."/>
            <person name="Abreu I."/>
            <person name="Carrasquinho I."/>
            <person name="Faro C."/>
            <person name="Guimaraes J.B."/>
            <person name="Mendonca D."/>
            <person name="Nobrega F."/>
            <person name="Rodrigues L."/>
            <person name="Saibo N.J.M."/>
            <person name="Varela M.C."/>
            <person name="Egas C."/>
            <person name="Matos J."/>
            <person name="Miguel C.M."/>
            <person name="Oliveira M.M."/>
            <person name="Ricardo C.P."/>
            <person name="Goncalves S."/>
        </authorList>
    </citation>
    <scope>NUCLEOTIDE SEQUENCE [LARGE SCALE GENOMIC DNA]</scope>
    <source>
        <strain evidence="9">cv. HL8</strain>
    </source>
</reference>
<evidence type="ECO:0000256" key="3">
    <source>
        <dbReference type="ARBA" id="ARBA00022617"/>
    </source>
</evidence>
<keyword evidence="5" id="KW-0560">Oxidoreductase</keyword>
<name>A0AAW0LH51_QUESU</name>
<comment type="cofactor">
    <cofactor evidence="1">
        <name>heme</name>
        <dbReference type="ChEBI" id="CHEBI:30413"/>
    </cofactor>
</comment>
<dbReference type="AlphaFoldDB" id="A0AAW0LH51"/>
<dbReference type="EMBL" id="PKMF04000095">
    <property type="protein sequence ID" value="KAK7850794.1"/>
    <property type="molecule type" value="Genomic_DNA"/>
</dbReference>
<accession>A0AAW0LH51</accession>
<dbReference type="GO" id="GO:0016705">
    <property type="term" value="F:oxidoreductase activity, acting on paired donors, with incorporation or reduction of molecular oxygen"/>
    <property type="evidence" value="ECO:0007669"/>
    <property type="project" value="InterPro"/>
</dbReference>